<protein>
    <submittedName>
        <fullName evidence="1">Uncharacterized protein</fullName>
    </submittedName>
</protein>
<dbReference type="Proteomes" id="UP000814128">
    <property type="component" value="Unassembled WGS sequence"/>
</dbReference>
<gene>
    <name evidence="1" type="ORF">K488DRAFT_75037</name>
</gene>
<feature type="non-terminal residue" evidence="1">
    <location>
        <position position="270"/>
    </location>
</feature>
<proteinExistence type="predicted"/>
<evidence type="ECO:0000313" key="2">
    <source>
        <dbReference type="Proteomes" id="UP000814128"/>
    </source>
</evidence>
<evidence type="ECO:0000313" key="1">
    <source>
        <dbReference type="EMBL" id="KAI0026842.1"/>
    </source>
</evidence>
<reference evidence="1" key="1">
    <citation type="submission" date="2021-02" db="EMBL/GenBank/DDBJ databases">
        <authorList>
            <consortium name="DOE Joint Genome Institute"/>
            <person name="Ahrendt S."/>
            <person name="Looney B.P."/>
            <person name="Miyauchi S."/>
            <person name="Morin E."/>
            <person name="Drula E."/>
            <person name="Courty P.E."/>
            <person name="Chicoki N."/>
            <person name="Fauchery L."/>
            <person name="Kohler A."/>
            <person name="Kuo A."/>
            <person name="Labutti K."/>
            <person name="Pangilinan J."/>
            <person name="Lipzen A."/>
            <person name="Riley R."/>
            <person name="Andreopoulos W."/>
            <person name="He G."/>
            <person name="Johnson J."/>
            <person name="Barry K.W."/>
            <person name="Grigoriev I.V."/>
            <person name="Nagy L."/>
            <person name="Hibbett D."/>
            <person name="Henrissat B."/>
            <person name="Matheny P.B."/>
            <person name="Labbe J."/>
            <person name="Martin F."/>
        </authorList>
    </citation>
    <scope>NUCLEOTIDE SEQUENCE</scope>
    <source>
        <strain evidence="1">EC-137</strain>
    </source>
</reference>
<accession>A0ACB8Q5E0</accession>
<reference evidence="1" key="2">
    <citation type="journal article" date="2022" name="New Phytol.">
        <title>Evolutionary transition to the ectomycorrhizal habit in the genomes of a hyperdiverse lineage of mushroom-forming fungi.</title>
        <authorList>
            <person name="Looney B."/>
            <person name="Miyauchi S."/>
            <person name="Morin E."/>
            <person name="Drula E."/>
            <person name="Courty P.E."/>
            <person name="Kohler A."/>
            <person name="Kuo A."/>
            <person name="LaButti K."/>
            <person name="Pangilinan J."/>
            <person name="Lipzen A."/>
            <person name="Riley R."/>
            <person name="Andreopoulos W."/>
            <person name="He G."/>
            <person name="Johnson J."/>
            <person name="Nolan M."/>
            <person name="Tritt A."/>
            <person name="Barry K.W."/>
            <person name="Grigoriev I.V."/>
            <person name="Nagy L.G."/>
            <person name="Hibbett D."/>
            <person name="Henrissat B."/>
            <person name="Matheny P.B."/>
            <person name="Labbe J."/>
            <person name="Martin F.M."/>
        </authorList>
    </citation>
    <scope>NUCLEOTIDE SEQUENCE</scope>
    <source>
        <strain evidence="1">EC-137</strain>
    </source>
</reference>
<dbReference type="EMBL" id="MU274156">
    <property type="protein sequence ID" value="KAI0026842.1"/>
    <property type="molecule type" value="Genomic_DNA"/>
</dbReference>
<organism evidence="1 2">
    <name type="scientific">Vararia minispora EC-137</name>
    <dbReference type="NCBI Taxonomy" id="1314806"/>
    <lineage>
        <taxon>Eukaryota</taxon>
        <taxon>Fungi</taxon>
        <taxon>Dikarya</taxon>
        <taxon>Basidiomycota</taxon>
        <taxon>Agaricomycotina</taxon>
        <taxon>Agaricomycetes</taxon>
        <taxon>Russulales</taxon>
        <taxon>Lachnocladiaceae</taxon>
        <taxon>Vararia</taxon>
    </lineage>
</organism>
<name>A0ACB8Q5E0_9AGAM</name>
<sequence>MKRYRPKYVFRADPYAGQGDALPPRGSWAEYNVLPRRSGSPRVTRSTVTQMEDRETETNGPSSSRAGSEGRGSDYFVRTAFNEAPAPVNDEETTVVMLSQCGSGPSQTSGSIPRSPEKADLSWLTDIYSEDELSQSSSSAQDQDEADEALVQGLVSHESTRKKPDSPSSGHISSPALGSDDRDVSEALMSKGKGKEGTSSHRSIGCGYLRLNEKAVDRPSPGTPSSSESSVDTPKSPETPGQKGKGKGKAGPSKSVREDDHSESTVTETQ</sequence>
<comment type="caution">
    <text evidence="1">The sequence shown here is derived from an EMBL/GenBank/DDBJ whole genome shotgun (WGS) entry which is preliminary data.</text>
</comment>
<keyword evidence="2" id="KW-1185">Reference proteome</keyword>